<name>A0AAV4LM74_BABCB</name>
<dbReference type="RefSeq" id="XP_067713024.1">
    <property type="nucleotide sequence ID" value="XM_067856923.1"/>
</dbReference>
<organism evidence="1 2">
    <name type="scientific">Babesia caballi</name>
    <dbReference type="NCBI Taxonomy" id="5871"/>
    <lineage>
        <taxon>Eukaryota</taxon>
        <taxon>Sar</taxon>
        <taxon>Alveolata</taxon>
        <taxon>Apicomplexa</taxon>
        <taxon>Aconoidasida</taxon>
        <taxon>Piroplasmida</taxon>
        <taxon>Babesiidae</taxon>
        <taxon>Babesia</taxon>
    </lineage>
</organism>
<evidence type="ECO:0000313" key="2">
    <source>
        <dbReference type="Proteomes" id="UP001497744"/>
    </source>
</evidence>
<sequence>MITLGLENMARRMANNGLYLLRAPDFDPSSIDGVEGTDVVGVRVSTILVEGNDQLRLAFLEELSDVLGDLVSLPEVWAILCVFLVKNRAFDVVFVAHFLQFGCALATLTRVITPGEREHADLDLVLHHVLRPSKYFENRSKEEGLIIGVREDESHGLFLIVLELCEHLDGEEAVNTIKPKSHKEYKNDNTAGAADPCCPTIPTKGLLKPLTKLAHCYIRNDNNIEQRTRVGRQAPTARPILNIKSLIFSARIRIRSVKVYEAEERNLSKRSKNSFNGE</sequence>
<dbReference type="GeneID" id="94192436"/>
<proteinExistence type="predicted"/>
<keyword evidence="2" id="KW-1185">Reference proteome</keyword>
<protein>
    <submittedName>
        <fullName evidence="1">Short-chain dehydrogenase</fullName>
    </submittedName>
</protein>
<evidence type="ECO:0000313" key="1">
    <source>
        <dbReference type="EMBL" id="GIX60953.1"/>
    </source>
</evidence>
<gene>
    <name evidence="1" type="ORF">BcabD6B2_03880</name>
</gene>
<dbReference type="AlphaFoldDB" id="A0AAV4LM74"/>
<dbReference type="EMBL" id="BPLF01000001">
    <property type="protein sequence ID" value="GIX60953.1"/>
    <property type="molecule type" value="Genomic_DNA"/>
</dbReference>
<dbReference type="Proteomes" id="UP001497744">
    <property type="component" value="Unassembled WGS sequence"/>
</dbReference>
<reference evidence="1 2" key="1">
    <citation type="submission" date="2021-06" db="EMBL/GenBank/DDBJ databases">
        <title>Genome sequence of Babesia caballi.</title>
        <authorList>
            <person name="Yamagishi J."/>
            <person name="Kidaka T."/>
            <person name="Ochi A."/>
        </authorList>
    </citation>
    <scope>NUCLEOTIDE SEQUENCE [LARGE SCALE GENOMIC DNA]</scope>
    <source>
        <strain evidence="1">USDA-D6B2</strain>
    </source>
</reference>
<accession>A0AAV4LM74</accession>
<comment type="caution">
    <text evidence="1">The sequence shown here is derived from an EMBL/GenBank/DDBJ whole genome shotgun (WGS) entry which is preliminary data.</text>
</comment>